<sequence>MVDVDHLVVTKQQRRQDGALPCARHRHLGTVTVHLERPEHTEGPAVRGHLPRVATDRLARCLSAPPPATGKQAG</sequence>
<dbReference type="Proteomes" id="UP001500622">
    <property type="component" value="Unassembled WGS sequence"/>
</dbReference>
<evidence type="ECO:0000313" key="2">
    <source>
        <dbReference type="Proteomes" id="UP001500622"/>
    </source>
</evidence>
<keyword evidence="2" id="KW-1185">Reference proteome</keyword>
<evidence type="ECO:0000313" key="1">
    <source>
        <dbReference type="EMBL" id="GAA4430085.1"/>
    </source>
</evidence>
<gene>
    <name evidence="1" type="ORF">GCM10023169_33060</name>
</gene>
<comment type="caution">
    <text evidence="1">The sequence shown here is derived from an EMBL/GenBank/DDBJ whole genome shotgun (WGS) entry which is preliminary data.</text>
</comment>
<protein>
    <submittedName>
        <fullName evidence="1">Uncharacterized protein</fullName>
    </submittedName>
</protein>
<proteinExistence type="predicted"/>
<accession>A0ABP8LJ64</accession>
<organism evidence="1 2">
    <name type="scientific">Georgenia halophila</name>
    <dbReference type="NCBI Taxonomy" id="620889"/>
    <lineage>
        <taxon>Bacteria</taxon>
        <taxon>Bacillati</taxon>
        <taxon>Actinomycetota</taxon>
        <taxon>Actinomycetes</taxon>
        <taxon>Micrococcales</taxon>
        <taxon>Bogoriellaceae</taxon>
        <taxon>Georgenia</taxon>
    </lineage>
</organism>
<reference evidence="2" key="1">
    <citation type="journal article" date="2019" name="Int. J. Syst. Evol. Microbiol.">
        <title>The Global Catalogue of Microorganisms (GCM) 10K type strain sequencing project: providing services to taxonomists for standard genome sequencing and annotation.</title>
        <authorList>
            <consortium name="The Broad Institute Genomics Platform"/>
            <consortium name="The Broad Institute Genome Sequencing Center for Infectious Disease"/>
            <person name="Wu L."/>
            <person name="Ma J."/>
        </authorList>
    </citation>
    <scope>NUCLEOTIDE SEQUENCE [LARGE SCALE GENOMIC DNA]</scope>
    <source>
        <strain evidence="2">JCM 17810</strain>
    </source>
</reference>
<name>A0ABP8LJ64_9MICO</name>
<dbReference type="EMBL" id="BAABGN010000013">
    <property type="protein sequence ID" value="GAA4430085.1"/>
    <property type="molecule type" value="Genomic_DNA"/>
</dbReference>